<organism evidence="2 3">
    <name type="scientific">Roseicyclus mahoneyensis</name>
    <dbReference type="NCBI Taxonomy" id="164332"/>
    <lineage>
        <taxon>Bacteria</taxon>
        <taxon>Pseudomonadati</taxon>
        <taxon>Pseudomonadota</taxon>
        <taxon>Alphaproteobacteria</taxon>
        <taxon>Rhodobacterales</taxon>
        <taxon>Roseobacteraceae</taxon>
        <taxon>Roseicyclus</taxon>
    </lineage>
</organism>
<dbReference type="AlphaFoldDB" id="A0A316GIX3"/>
<comment type="caution">
    <text evidence="2">The sequence shown here is derived from an EMBL/GenBank/DDBJ whole genome shotgun (WGS) entry which is preliminary data.</text>
</comment>
<protein>
    <submittedName>
        <fullName evidence="2">Uncharacterized protein</fullName>
    </submittedName>
</protein>
<sequence length="162" mass="17249">MKAWGAMAVGVIWLWLTAASVSAQAEAPHRVCDACVSAAWAADSANFLAPRAFPISCGAEVFPMRLACSVFGYLTPTGMQTCLSEDLTFWAAELAREEAAALSVGRAGRGDLYDTGLARCEADEPEGVVRLSCEVGVHWRAVMAFHAVPRMTDQPAPVTEVT</sequence>
<dbReference type="RefSeq" id="WP_109667245.1">
    <property type="nucleotide sequence ID" value="NZ_QGGW01000003.1"/>
</dbReference>
<evidence type="ECO:0000256" key="1">
    <source>
        <dbReference type="SAM" id="SignalP"/>
    </source>
</evidence>
<dbReference type="EMBL" id="QGGW01000003">
    <property type="protein sequence ID" value="PWK61047.1"/>
    <property type="molecule type" value="Genomic_DNA"/>
</dbReference>
<reference evidence="2 3" key="1">
    <citation type="submission" date="2018-05" db="EMBL/GenBank/DDBJ databases">
        <title>Genomic Encyclopedia of Type Strains, Phase IV (KMG-IV): sequencing the most valuable type-strain genomes for metagenomic binning, comparative biology and taxonomic classification.</title>
        <authorList>
            <person name="Goeker M."/>
        </authorList>
    </citation>
    <scope>NUCLEOTIDE SEQUENCE [LARGE SCALE GENOMIC DNA]</scope>
    <source>
        <strain evidence="2 3">DSM 16097</strain>
    </source>
</reference>
<feature type="signal peptide" evidence="1">
    <location>
        <begin position="1"/>
        <end position="23"/>
    </location>
</feature>
<evidence type="ECO:0000313" key="3">
    <source>
        <dbReference type="Proteomes" id="UP000245708"/>
    </source>
</evidence>
<proteinExistence type="predicted"/>
<keyword evidence="1" id="KW-0732">Signal</keyword>
<evidence type="ECO:0000313" key="2">
    <source>
        <dbReference type="EMBL" id="PWK61047.1"/>
    </source>
</evidence>
<name>A0A316GIX3_9RHOB</name>
<gene>
    <name evidence="2" type="ORF">C7455_103247</name>
</gene>
<dbReference type="Proteomes" id="UP000245708">
    <property type="component" value="Unassembled WGS sequence"/>
</dbReference>
<dbReference type="OrthoDB" id="7862217at2"/>
<feature type="chain" id="PRO_5016288433" evidence="1">
    <location>
        <begin position="24"/>
        <end position="162"/>
    </location>
</feature>
<accession>A0A316GIX3</accession>
<keyword evidence="3" id="KW-1185">Reference proteome</keyword>